<gene>
    <name evidence="2" type="ORF">C8A05DRAFT_39804</name>
</gene>
<comment type="caution">
    <text evidence="2">The sequence shown here is derived from an EMBL/GenBank/DDBJ whole genome shotgun (WGS) entry which is preliminary data.</text>
</comment>
<keyword evidence="3" id="KW-1185">Reference proteome</keyword>
<evidence type="ECO:0000313" key="2">
    <source>
        <dbReference type="EMBL" id="KAK3896646.1"/>
    </source>
</evidence>
<dbReference type="AlphaFoldDB" id="A0AAN6RNS1"/>
<reference evidence="2" key="2">
    <citation type="submission" date="2023-05" db="EMBL/GenBank/DDBJ databases">
        <authorList>
            <consortium name="Lawrence Berkeley National Laboratory"/>
            <person name="Steindorff A."/>
            <person name="Hensen N."/>
            <person name="Bonometti L."/>
            <person name="Westerberg I."/>
            <person name="Brannstrom I.O."/>
            <person name="Guillou S."/>
            <person name="Cros-Aarteil S."/>
            <person name="Calhoun S."/>
            <person name="Haridas S."/>
            <person name="Kuo A."/>
            <person name="Mondo S."/>
            <person name="Pangilinan J."/>
            <person name="Riley R."/>
            <person name="Labutti K."/>
            <person name="Andreopoulos B."/>
            <person name="Lipzen A."/>
            <person name="Chen C."/>
            <person name="Yanf M."/>
            <person name="Daum C."/>
            <person name="Ng V."/>
            <person name="Clum A."/>
            <person name="Ohm R."/>
            <person name="Martin F."/>
            <person name="Silar P."/>
            <person name="Natvig D."/>
            <person name="Lalanne C."/>
            <person name="Gautier V."/>
            <person name="Ament-Velasquez S.L."/>
            <person name="Kruys A."/>
            <person name="Hutchinson M.I."/>
            <person name="Powell A.J."/>
            <person name="Barry K."/>
            <person name="Miller A.N."/>
            <person name="Grigoriev I.V."/>
            <person name="Debuchy R."/>
            <person name="Gladieux P."/>
            <person name="Thoren M.H."/>
            <person name="Johannesson H."/>
        </authorList>
    </citation>
    <scope>NUCLEOTIDE SEQUENCE</scope>
    <source>
        <strain evidence="2">CBS 103.79</strain>
    </source>
</reference>
<accession>A0AAN6RNS1</accession>
<proteinExistence type="predicted"/>
<sequence length="53" mass="5327">SGARLCLVAFFTTATSGNVITSAHVEADCDALPPPTQNFPCAPGGYNNNGGNS</sequence>
<dbReference type="Proteomes" id="UP001303889">
    <property type="component" value="Unassembled WGS sequence"/>
</dbReference>
<feature type="chain" id="PRO_5042998627" evidence="1">
    <location>
        <begin position="18"/>
        <end position="53"/>
    </location>
</feature>
<evidence type="ECO:0000313" key="3">
    <source>
        <dbReference type="Proteomes" id="UP001303889"/>
    </source>
</evidence>
<keyword evidence="1" id="KW-0732">Signal</keyword>
<protein>
    <submittedName>
        <fullName evidence="2">Uncharacterized protein</fullName>
    </submittedName>
</protein>
<feature type="non-terminal residue" evidence="2">
    <location>
        <position position="1"/>
    </location>
</feature>
<evidence type="ECO:0000256" key="1">
    <source>
        <dbReference type="SAM" id="SignalP"/>
    </source>
</evidence>
<name>A0AAN6RNS1_9PEZI</name>
<organism evidence="2 3">
    <name type="scientific">Staphylotrichum tortipilum</name>
    <dbReference type="NCBI Taxonomy" id="2831512"/>
    <lineage>
        <taxon>Eukaryota</taxon>
        <taxon>Fungi</taxon>
        <taxon>Dikarya</taxon>
        <taxon>Ascomycota</taxon>
        <taxon>Pezizomycotina</taxon>
        <taxon>Sordariomycetes</taxon>
        <taxon>Sordariomycetidae</taxon>
        <taxon>Sordariales</taxon>
        <taxon>Chaetomiaceae</taxon>
        <taxon>Staphylotrichum</taxon>
    </lineage>
</organism>
<dbReference type="EMBL" id="MU856473">
    <property type="protein sequence ID" value="KAK3896646.1"/>
    <property type="molecule type" value="Genomic_DNA"/>
</dbReference>
<reference evidence="2" key="1">
    <citation type="journal article" date="2023" name="Mol. Phylogenet. Evol.">
        <title>Genome-scale phylogeny and comparative genomics of the fungal order Sordariales.</title>
        <authorList>
            <person name="Hensen N."/>
            <person name="Bonometti L."/>
            <person name="Westerberg I."/>
            <person name="Brannstrom I.O."/>
            <person name="Guillou S."/>
            <person name="Cros-Aarteil S."/>
            <person name="Calhoun S."/>
            <person name="Haridas S."/>
            <person name="Kuo A."/>
            <person name="Mondo S."/>
            <person name="Pangilinan J."/>
            <person name="Riley R."/>
            <person name="LaButti K."/>
            <person name="Andreopoulos B."/>
            <person name="Lipzen A."/>
            <person name="Chen C."/>
            <person name="Yan M."/>
            <person name="Daum C."/>
            <person name="Ng V."/>
            <person name="Clum A."/>
            <person name="Steindorff A."/>
            <person name="Ohm R.A."/>
            <person name="Martin F."/>
            <person name="Silar P."/>
            <person name="Natvig D.O."/>
            <person name="Lalanne C."/>
            <person name="Gautier V."/>
            <person name="Ament-Velasquez S.L."/>
            <person name="Kruys A."/>
            <person name="Hutchinson M.I."/>
            <person name="Powell A.J."/>
            <person name="Barry K."/>
            <person name="Miller A.N."/>
            <person name="Grigoriev I.V."/>
            <person name="Debuchy R."/>
            <person name="Gladieux P."/>
            <person name="Hiltunen Thoren M."/>
            <person name="Johannesson H."/>
        </authorList>
    </citation>
    <scope>NUCLEOTIDE SEQUENCE</scope>
    <source>
        <strain evidence="2">CBS 103.79</strain>
    </source>
</reference>
<feature type="signal peptide" evidence="1">
    <location>
        <begin position="1"/>
        <end position="17"/>
    </location>
</feature>